<keyword evidence="2" id="KW-0812">Transmembrane</keyword>
<accession>C0CUU7</accession>
<dbReference type="PANTHER" id="PTHR11785">
    <property type="entry name" value="AMINO ACID TRANSPORTER"/>
    <property type="match status" value="1"/>
</dbReference>
<gene>
    <name evidence="5" type="ORF">CLOSTASPAR_00636</name>
</gene>
<dbReference type="GO" id="GO:0016020">
    <property type="term" value="C:membrane"/>
    <property type="evidence" value="ECO:0007669"/>
    <property type="project" value="UniProtKB-SubCell"/>
</dbReference>
<reference evidence="5 6" key="1">
    <citation type="submission" date="2009-01" db="EMBL/GenBank/DDBJ databases">
        <authorList>
            <person name="Fulton L."/>
            <person name="Clifton S."/>
            <person name="Fulton B."/>
            <person name="Xu J."/>
            <person name="Minx P."/>
            <person name="Pepin K.H."/>
            <person name="Johnson M."/>
            <person name="Bhonagiri V."/>
            <person name="Nash W.E."/>
            <person name="Mardis E.R."/>
            <person name="Wilson R.K."/>
        </authorList>
    </citation>
    <scope>NUCLEOTIDE SEQUENCE [LARGE SCALE GENOMIC DNA]</scope>
    <source>
        <strain evidence="5 6">DSM 15981</strain>
    </source>
</reference>
<dbReference type="InterPro" id="IPR050598">
    <property type="entry name" value="AminoAcid_Transporter"/>
</dbReference>
<reference evidence="5 6" key="2">
    <citation type="submission" date="2009-02" db="EMBL/GenBank/DDBJ databases">
        <title>Draft genome sequence of Clostridium asparagiforme (DSM 15981).</title>
        <authorList>
            <person name="Sudarsanam P."/>
            <person name="Ley R."/>
            <person name="Guruge J."/>
            <person name="Turnbaugh P.J."/>
            <person name="Mahowald M."/>
            <person name="Liep D."/>
            <person name="Gordon J."/>
        </authorList>
    </citation>
    <scope>NUCLEOTIDE SEQUENCE [LARGE SCALE GENOMIC DNA]</scope>
    <source>
        <strain evidence="5 6">DSM 15981</strain>
    </source>
</reference>
<dbReference type="Pfam" id="PF13520">
    <property type="entry name" value="AA_permease_2"/>
    <property type="match status" value="1"/>
</dbReference>
<dbReference type="PIRSF" id="PIRSF006060">
    <property type="entry name" value="AA_transporter"/>
    <property type="match status" value="1"/>
</dbReference>
<dbReference type="GO" id="GO:0015179">
    <property type="term" value="F:L-amino acid transmembrane transporter activity"/>
    <property type="evidence" value="ECO:0007669"/>
    <property type="project" value="TreeGrafter"/>
</dbReference>
<dbReference type="EMBL" id="ACCJ01000030">
    <property type="protein sequence ID" value="EEG57146.1"/>
    <property type="molecule type" value="Genomic_DNA"/>
</dbReference>
<evidence type="ECO:0000256" key="2">
    <source>
        <dbReference type="ARBA" id="ARBA00022692"/>
    </source>
</evidence>
<name>C0CUU7_9FIRM</name>
<comment type="caution">
    <text evidence="5">The sequence shown here is derived from an EMBL/GenBank/DDBJ whole genome shotgun (WGS) entry which is preliminary data.</text>
</comment>
<dbReference type="AlphaFoldDB" id="C0CUU7"/>
<evidence type="ECO:0000313" key="6">
    <source>
        <dbReference type="Proteomes" id="UP000004756"/>
    </source>
</evidence>
<dbReference type="Gene3D" id="1.20.1740.10">
    <property type="entry name" value="Amino acid/polyamine transporter I"/>
    <property type="match status" value="1"/>
</dbReference>
<proteinExistence type="predicted"/>
<comment type="subcellular location">
    <subcellularLocation>
        <location evidence="1">Membrane</location>
        <topology evidence="1">Multi-pass membrane protein</topology>
    </subcellularLocation>
</comment>
<evidence type="ECO:0000256" key="3">
    <source>
        <dbReference type="ARBA" id="ARBA00022989"/>
    </source>
</evidence>
<protein>
    <submittedName>
        <fullName evidence="5">Amino acid permease</fullName>
    </submittedName>
</protein>
<dbReference type="PANTHER" id="PTHR11785:SF512">
    <property type="entry name" value="SOBREMESA, ISOFORM B"/>
    <property type="match status" value="1"/>
</dbReference>
<dbReference type="HOGENOM" id="CLU_007946_3_4_9"/>
<evidence type="ECO:0000256" key="4">
    <source>
        <dbReference type="ARBA" id="ARBA00023136"/>
    </source>
</evidence>
<keyword evidence="3" id="KW-1133">Transmembrane helix</keyword>
<evidence type="ECO:0000256" key="1">
    <source>
        <dbReference type="ARBA" id="ARBA00004141"/>
    </source>
</evidence>
<keyword evidence="6" id="KW-1185">Reference proteome</keyword>
<dbReference type="Proteomes" id="UP000004756">
    <property type="component" value="Unassembled WGS sequence"/>
</dbReference>
<dbReference type="InterPro" id="IPR002293">
    <property type="entry name" value="AA/rel_permease1"/>
</dbReference>
<evidence type="ECO:0000313" key="5">
    <source>
        <dbReference type="EMBL" id="EEG57146.1"/>
    </source>
</evidence>
<organism evidence="5 6">
    <name type="scientific">[Clostridium] asparagiforme DSM 15981</name>
    <dbReference type="NCBI Taxonomy" id="518636"/>
    <lineage>
        <taxon>Bacteria</taxon>
        <taxon>Bacillati</taxon>
        <taxon>Bacillota</taxon>
        <taxon>Clostridia</taxon>
        <taxon>Lachnospirales</taxon>
        <taxon>Lachnospiraceae</taxon>
        <taxon>Enterocloster</taxon>
    </lineage>
</organism>
<keyword evidence="4" id="KW-0472">Membrane</keyword>
<sequence>MQHVVHEFKILYSNIQLFKFIKKQRLLKGVHVMSNNTQESNGTELKRKLGLGTAIALGVGTTIGSGIFSSVGEVAGAAGSGIMVILSFLIGGLIMIPQNLLYTEYSTAIPEDGLFVAYLKRAGWPFMSFLSGWLSFWATDPTGIAISSLAVANYLAFFTGFSQIVVRMVAVAIIILFTALHMIKMEAGAKWQNFITMFKVLPFMILIGMGLFYMRGETMMTPAAVGAPTGIAALLAGISATTWSYDGMQSACVMGGEIKNPKRNMPIALISTVIVITLLYTALSTAAVGLLPAADLAASDAPIAAAAANIPMIGQSAGVIAAVLAIIIVTGSVSSLIMFQARIEYKMAQEGMWFKSWAKVHPKWETPYVSMLWQSGFAIVLVFAGTINDLLGYFTVICLLRSVVTFIAVFKLRKMPDYNPTYKMPCWQLMALLAVVPTMILLVSTFVWAPGQSMIAAVVAVGTGYPVYLYFKKQNNITAHTGK</sequence>